<dbReference type="OrthoDB" id="9801534at2"/>
<sequence length="322" mass="36155">MKILDFPKVEPSSIALSNQLCAKQCHFQDSQSNSLSITLGQKPEFSGYRLALLIGGQTIQIDFSGAQLQQWLHGILDSTAFESLPNSLQLALLSSQIEPYTDMIKRLFGQLPVLSKLQVHDQPISEENVLMLTINRDDVSLSLWVHEGRDVLIDTLPQAPSYLSQNIALPFWLSFGKTRLALSQFEQLELGDVVFFDDCYIAQHQVLLQVSNHNLWRCQLDNTTLHIQEKETNMNDINSSEALTDHQQLPIELTFDVGQQTITLEQLNALQPGFTFELNQPISNPVTMRANGKIIGECELVNINERLGVRVLELFGGSQEPA</sequence>
<dbReference type="InterPro" id="IPR036429">
    <property type="entry name" value="SpoA-like_sf"/>
</dbReference>
<protein>
    <submittedName>
        <fullName evidence="4">Yop proteins translocation protein Q</fullName>
    </submittedName>
</protein>
<gene>
    <name evidence="4" type="primary">yscQ</name>
    <name evidence="4" type="ORF">GMA8713_04358</name>
</gene>
<comment type="similarity">
    <text evidence="1">Belongs to the FliN/MopA/SpaO family.</text>
</comment>
<organism evidence="4 5">
    <name type="scientific">Grimontia marina</name>
    <dbReference type="NCBI Taxonomy" id="646534"/>
    <lineage>
        <taxon>Bacteria</taxon>
        <taxon>Pseudomonadati</taxon>
        <taxon>Pseudomonadota</taxon>
        <taxon>Gammaproteobacteria</taxon>
        <taxon>Vibrionales</taxon>
        <taxon>Vibrionaceae</taxon>
        <taxon>Grimontia</taxon>
    </lineage>
</organism>
<dbReference type="PRINTS" id="PR01339">
    <property type="entry name" value="TYPE3OMOPROT"/>
</dbReference>
<dbReference type="InterPro" id="IPR013385">
    <property type="entry name" value="T3SS_SpaO/YscQ/SpaO"/>
</dbReference>
<dbReference type="PANTHER" id="PTHR30034">
    <property type="entry name" value="FLAGELLAR MOTOR SWITCH PROTEIN FLIM"/>
    <property type="match status" value="1"/>
</dbReference>
<dbReference type="InterPro" id="IPR001543">
    <property type="entry name" value="FliN-like_C"/>
</dbReference>
<dbReference type="PANTHER" id="PTHR30034:SF6">
    <property type="entry name" value="YOP PROTEINS TRANSLOCATION PROTEIN Q"/>
    <property type="match status" value="1"/>
</dbReference>
<reference evidence="5" key="1">
    <citation type="submission" date="2016-02" db="EMBL/GenBank/DDBJ databases">
        <authorList>
            <person name="Rodrigo-Torres Lidia"/>
            <person name="Arahal R.David."/>
        </authorList>
    </citation>
    <scope>NUCLEOTIDE SEQUENCE [LARGE SCALE GENOMIC DNA]</scope>
    <source>
        <strain evidence="5">CECT 8713</strain>
    </source>
</reference>
<dbReference type="GO" id="GO:0030254">
    <property type="term" value="P:protein secretion by the type III secretion system"/>
    <property type="evidence" value="ECO:0007669"/>
    <property type="project" value="InterPro"/>
</dbReference>
<evidence type="ECO:0000259" key="3">
    <source>
        <dbReference type="Pfam" id="PF01052"/>
    </source>
</evidence>
<dbReference type="EMBL" id="FIZY01000060">
    <property type="protein sequence ID" value="CZF86324.1"/>
    <property type="molecule type" value="Genomic_DNA"/>
</dbReference>
<evidence type="ECO:0000313" key="5">
    <source>
        <dbReference type="Proteomes" id="UP000073601"/>
    </source>
</evidence>
<evidence type="ECO:0000256" key="2">
    <source>
        <dbReference type="ARBA" id="ARBA00023026"/>
    </source>
</evidence>
<dbReference type="Pfam" id="PF01052">
    <property type="entry name" value="FliMN_C"/>
    <property type="match status" value="1"/>
</dbReference>
<dbReference type="SUPFAM" id="SSF101801">
    <property type="entry name" value="Surface presentation of antigens (SPOA)"/>
    <property type="match status" value="2"/>
</dbReference>
<evidence type="ECO:0000313" key="4">
    <source>
        <dbReference type="EMBL" id="CZF86324.1"/>
    </source>
</evidence>
<name>A0A128FJ37_9GAMM</name>
<dbReference type="Gene3D" id="2.30.330.10">
    <property type="entry name" value="SpoA-like"/>
    <property type="match status" value="1"/>
</dbReference>
<dbReference type="RefSeq" id="WP_062714146.1">
    <property type="nucleotide sequence ID" value="NZ_CAWRCI010000060.1"/>
</dbReference>
<dbReference type="GO" id="GO:0071978">
    <property type="term" value="P:bacterial-type flagellum-dependent swarming motility"/>
    <property type="evidence" value="ECO:0007669"/>
    <property type="project" value="TreeGrafter"/>
</dbReference>
<dbReference type="NCBIfam" id="TIGR02551">
    <property type="entry name" value="SpaO_YscQ"/>
    <property type="match status" value="1"/>
</dbReference>
<accession>A0A128FJ37</accession>
<dbReference type="Proteomes" id="UP000073601">
    <property type="component" value="Unassembled WGS sequence"/>
</dbReference>
<dbReference type="GO" id="GO:0050918">
    <property type="term" value="P:positive chemotaxis"/>
    <property type="evidence" value="ECO:0007669"/>
    <property type="project" value="TreeGrafter"/>
</dbReference>
<feature type="domain" description="Flagellar motor switch protein FliN-like C-terminal" evidence="3">
    <location>
        <begin position="247"/>
        <end position="314"/>
    </location>
</feature>
<keyword evidence="5" id="KW-1185">Reference proteome</keyword>
<evidence type="ECO:0000256" key="1">
    <source>
        <dbReference type="ARBA" id="ARBA00009226"/>
    </source>
</evidence>
<proteinExistence type="inferred from homology"/>
<dbReference type="InterPro" id="IPR003283">
    <property type="entry name" value="T3SS_OMP_SpaO"/>
</dbReference>
<dbReference type="AlphaFoldDB" id="A0A128FJ37"/>
<keyword evidence="2" id="KW-0843">Virulence</keyword>